<proteinExistence type="predicted"/>
<organism evidence="1 2">
    <name type="scientific">Moritella viscosa</name>
    <dbReference type="NCBI Taxonomy" id="80854"/>
    <lineage>
        <taxon>Bacteria</taxon>
        <taxon>Pseudomonadati</taxon>
        <taxon>Pseudomonadota</taxon>
        <taxon>Gammaproteobacteria</taxon>
        <taxon>Alteromonadales</taxon>
        <taxon>Moritellaceae</taxon>
        <taxon>Moritella</taxon>
    </lineage>
</organism>
<dbReference type="EMBL" id="FPLD01000026">
    <property type="protein sequence ID" value="SGY87661.1"/>
    <property type="molecule type" value="Genomic_DNA"/>
</dbReference>
<evidence type="ECO:0000313" key="2">
    <source>
        <dbReference type="Proteomes" id="UP000183794"/>
    </source>
</evidence>
<dbReference type="Proteomes" id="UP000183794">
    <property type="component" value="Unassembled WGS sequence"/>
</dbReference>
<reference evidence="1 2" key="1">
    <citation type="submission" date="2016-11" db="EMBL/GenBank/DDBJ databases">
        <authorList>
            <person name="Jaros S."/>
            <person name="Januszkiewicz K."/>
            <person name="Wedrychowicz H."/>
        </authorList>
    </citation>
    <scope>NUCLEOTIDE SEQUENCE [LARGE SCALE GENOMIC DNA]</scope>
    <source>
        <strain evidence="1">NVI 5450</strain>
    </source>
</reference>
<dbReference type="RefSeq" id="WP_075498112.1">
    <property type="nucleotide sequence ID" value="NZ_CAWRBC010000016.1"/>
</dbReference>
<dbReference type="AlphaFoldDB" id="A0A1L0AJM6"/>
<protein>
    <submittedName>
        <fullName evidence="1">Peptide chain release factor 1</fullName>
    </submittedName>
</protein>
<sequence>MLQEIKNLVDSEFSDFFAGFGNPGEPETEEDIVRELQKRMDVVCMAIFDMSTISAVVSEIKAGVENADAGIFEKDLSEYSVGQKSVILAELSGEYYALCCGDLLVCNKN</sequence>
<gene>
    <name evidence="1" type="ORF">NVI5450_0779</name>
</gene>
<accession>A0A1L0AJM6</accession>
<name>A0A1L0AJM6_9GAMM</name>
<evidence type="ECO:0000313" key="1">
    <source>
        <dbReference type="EMBL" id="SGY87661.1"/>
    </source>
</evidence>